<evidence type="ECO:0000256" key="5">
    <source>
        <dbReference type="ARBA" id="ARBA00022989"/>
    </source>
</evidence>
<evidence type="ECO:0000256" key="7">
    <source>
        <dbReference type="SAM" id="Phobius"/>
    </source>
</evidence>
<evidence type="ECO:0000256" key="2">
    <source>
        <dbReference type="ARBA" id="ARBA00022676"/>
    </source>
</evidence>
<evidence type="ECO:0000256" key="4">
    <source>
        <dbReference type="ARBA" id="ARBA00022692"/>
    </source>
</evidence>
<evidence type="ECO:0000313" key="10">
    <source>
        <dbReference type="Proteomes" id="UP000808914"/>
    </source>
</evidence>
<keyword evidence="6 7" id="KW-0472">Membrane</keyword>
<evidence type="ECO:0000256" key="1">
    <source>
        <dbReference type="ARBA" id="ARBA00004141"/>
    </source>
</evidence>
<dbReference type="Pfam" id="PF00535">
    <property type="entry name" value="Glycos_transf_2"/>
    <property type="match status" value="1"/>
</dbReference>
<evidence type="ECO:0000256" key="6">
    <source>
        <dbReference type="ARBA" id="ARBA00023136"/>
    </source>
</evidence>
<comment type="subcellular location">
    <subcellularLocation>
        <location evidence="1">Membrane</location>
        <topology evidence="1">Multi-pass membrane protein</topology>
    </subcellularLocation>
</comment>
<dbReference type="InterPro" id="IPR001173">
    <property type="entry name" value="Glyco_trans_2-like"/>
</dbReference>
<feature type="transmembrane region" description="Helical" evidence="7">
    <location>
        <begin position="271"/>
        <end position="295"/>
    </location>
</feature>
<feature type="domain" description="Glycosyltransferase 2-like" evidence="8">
    <location>
        <begin position="7"/>
        <end position="177"/>
    </location>
</feature>
<gene>
    <name evidence="9" type="ORF">JOD45_000334</name>
</gene>
<evidence type="ECO:0000256" key="3">
    <source>
        <dbReference type="ARBA" id="ARBA00022679"/>
    </source>
</evidence>
<dbReference type="InterPro" id="IPR050256">
    <property type="entry name" value="Glycosyltransferase_2"/>
</dbReference>
<dbReference type="RefSeq" id="WP_205002099.1">
    <property type="nucleotide sequence ID" value="NZ_JAFBER010000001.1"/>
</dbReference>
<keyword evidence="5 7" id="KW-1133">Transmembrane helix</keyword>
<dbReference type="EMBL" id="JAFBER010000001">
    <property type="protein sequence ID" value="MBM7644143.1"/>
    <property type="molecule type" value="Genomic_DNA"/>
</dbReference>
<sequence>MKHPILTIVVPCFNEEEVFKETAKQLTSVLENLQEQTFIDAKSKILFVDDGSTDETWPLIEEESKINRYVTGIKLSRNVGHQNALLAGLEKAKNMSDCVISIDADLQDDISVIKDFMIKFHEGYDIVYGVRKSRETDTFFKRASARGFYRLMRKIGINLIPDHADFRLMSKRALEELSHYKETNLFLRGVIPLIGFKSAKVMYDRKERFAGTSKYPLKKMLSFAFDGITSFSVAPIRLVTLIGAFSFLLSLCAAGYAFIQELLGHTESGWTSLMISIWLIGGLQLMGIGLIGEYIGKIFNETKRRPKYTVETDLLPYKHNVHSPQHHGIFSGESGD</sequence>
<reference evidence="9 10" key="1">
    <citation type="submission" date="2021-01" db="EMBL/GenBank/DDBJ databases">
        <title>Genomic Encyclopedia of Type Strains, Phase IV (KMG-IV): sequencing the most valuable type-strain genomes for metagenomic binning, comparative biology and taxonomic classification.</title>
        <authorList>
            <person name="Goeker M."/>
        </authorList>
    </citation>
    <scope>NUCLEOTIDE SEQUENCE [LARGE SCALE GENOMIC DNA]</scope>
    <source>
        <strain evidence="9 10">DSM 28236</strain>
    </source>
</reference>
<dbReference type="Proteomes" id="UP000808914">
    <property type="component" value="Unassembled WGS sequence"/>
</dbReference>
<dbReference type="PANTHER" id="PTHR48090">
    <property type="entry name" value="UNDECAPRENYL-PHOSPHATE 4-DEOXY-4-FORMAMIDO-L-ARABINOSE TRANSFERASE-RELATED"/>
    <property type="match status" value="1"/>
</dbReference>
<evidence type="ECO:0000313" key="9">
    <source>
        <dbReference type="EMBL" id="MBM7644143.1"/>
    </source>
</evidence>
<dbReference type="PANTHER" id="PTHR48090:SF1">
    <property type="entry name" value="PROPHAGE BACTOPRENOL GLUCOSYL TRANSFERASE HOMOLOG"/>
    <property type="match status" value="1"/>
</dbReference>
<keyword evidence="4 7" id="KW-0812">Transmembrane</keyword>
<keyword evidence="3" id="KW-0808">Transferase</keyword>
<dbReference type="Gene3D" id="3.90.550.10">
    <property type="entry name" value="Spore Coat Polysaccharide Biosynthesis Protein SpsA, Chain A"/>
    <property type="match status" value="1"/>
</dbReference>
<accession>A0ABS2PVQ5</accession>
<organism evidence="9 10">
    <name type="scientific">Scopulibacillus daqui</name>
    <dbReference type="NCBI Taxonomy" id="1469162"/>
    <lineage>
        <taxon>Bacteria</taxon>
        <taxon>Bacillati</taxon>
        <taxon>Bacillota</taxon>
        <taxon>Bacilli</taxon>
        <taxon>Bacillales</taxon>
        <taxon>Sporolactobacillaceae</taxon>
        <taxon>Scopulibacillus</taxon>
    </lineage>
</organism>
<dbReference type="CDD" id="cd04187">
    <property type="entry name" value="DPM1_like_bac"/>
    <property type="match status" value="1"/>
</dbReference>
<dbReference type="InterPro" id="IPR029044">
    <property type="entry name" value="Nucleotide-diphossugar_trans"/>
</dbReference>
<evidence type="ECO:0000259" key="8">
    <source>
        <dbReference type="Pfam" id="PF00535"/>
    </source>
</evidence>
<comment type="caution">
    <text evidence="9">The sequence shown here is derived from an EMBL/GenBank/DDBJ whole genome shotgun (WGS) entry which is preliminary data.</text>
</comment>
<feature type="transmembrane region" description="Helical" evidence="7">
    <location>
        <begin position="238"/>
        <end position="259"/>
    </location>
</feature>
<dbReference type="SUPFAM" id="SSF53448">
    <property type="entry name" value="Nucleotide-diphospho-sugar transferases"/>
    <property type="match status" value="1"/>
</dbReference>
<name>A0ABS2PVQ5_9BACL</name>
<keyword evidence="2" id="KW-0328">Glycosyltransferase</keyword>
<proteinExistence type="predicted"/>
<protein>
    <submittedName>
        <fullName evidence="9">Glycosyltransferase involved in cell wall biosynthesis</fullName>
    </submittedName>
</protein>
<keyword evidence="10" id="KW-1185">Reference proteome</keyword>